<protein>
    <submittedName>
        <fullName evidence="1">Uncharacterized protein</fullName>
    </submittedName>
</protein>
<reference evidence="1 2" key="1">
    <citation type="submission" date="2019-08" db="EMBL/GenBank/DDBJ databases">
        <title>In-depth cultivation of the pig gut microbiome towards novel bacterial diversity and tailored functional studies.</title>
        <authorList>
            <person name="Wylensek D."/>
            <person name="Hitch T.C.A."/>
            <person name="Clavel T."/>
        </authorList>
    </citation>
    <scope>NUCLEOTIDE SEQUENCE [LARGE SCALE GENOMIC DNA]</scope>
    <source>
        <strain evidence="1 2">WCA-SAB-591-4A-A</strain>
    </source>
</reference>
<accession>A0A6N7WZF8</accession>
<proteinExistence type="predicted"/>
<name>A0A6N7WZF8_9FIRM</name>
<dbReference type="AlphaFoldDB" id="A0A6N7WZF8"/>
<dbReference type="RefSeq" id="WP_154537588.1">
    <property type="nucleotide sequence ID" value="NZ_VUNE01000002.1"/>
</dbReference>
<gene>
    <name evidence="1" type="ORF">FYJ71_04260</name>
</gene>
<sequence>MKKNRFVSRLWKKIPIEINNMKMNNHINEIYVPYSFEEWNMKHIDSKKVYILNLLLDVLSYKKDNDINRISIGWMNMSTISNSSILIFNDSAEVDEFFKGKTENYEIDKDGFYFYLEPICYDDLPNNIKKIVNLSNMTKSKYKIEYYIGISNNVKIEECSMEEYYAVLK</sequence>
<dbReference type="EMBL" id="VUNE01000002">
    <property type="protein sequence ID" value="MST62188.1"/>
    <property type="molecule type" value="Genomic_DNA"/>
</dbReference>
<evidence type="ECO:0000313" key="1">
    <source>
        <dbReference type="EMBL" id="MST62188.1"/>
    </source>
</evidence>
<comment type="caution">
    <text evidence="1">The sequence shown here is derived from an EMBL/GenBank/DDBJ whole genome shotgun (WGS) entry which is preliminary data.</text>
</comment>
<keyword evidence="2" id="KW-1185">Reference proteome</keyword>
<organism evidence="1 2">
    <name type="scientific">Peptostreptococcus porci</name>
    <dbReference type="NCBI Taxonomy" id="2652282"/>
    <lineage>
        <taxon>Bacteria</taxon>
        <taxon>Bacillati</taxon>
        <taxon>Bacillota</taxon>
        <taxon>Clostridia</taxon>
        <taxon>Peptostreptococcales</taxon>
        <taxon>Peptostreptococcaceae</taxon>
        <taxon>Peptostreptococcus</taxon>
    </lineage>
</organism>
<evidence type="ECO:0000313" key="2">
    <source>
        <dbReference type="Proteomes" id="UP000440713"/>
    </source>
</evidence>
<dbReference type="Proteomes" id="UP000440713">
    <property type="component" value="Unassembled WGS sequence"/>
</dbReference>